<dbReference type="eggNOG" id="ENOG5032I80">
    <property type="taxonomic scope" value="Bacteria"/>
</dbReference>
<dbReference type="SUPFAM" id="SSF48452">
    <property type="entry name" value="TPR-like"/>
    <property type="match status" value="1"/>
</dbReference>
<organism evidence="1 2">
    <name type="scientific">Roseibium aggregatum (strain ATCC 25650 / DSM 13394 / JCM 20685 / NBRC 16684 / NCIMB 2208 / IAM 12614 / B1)</name>
    <name type="common">Stappia aggregata</name>
    <dbReference type="NCBI Taxonomy" id="384765"/>
    <lineage>
        <taxon>Bacteria</taxon>
        <taxon>Pseudomonadati</taxon>
        <taxon>Pseudomonadota</taxon>
        <taxon>Alphaproteobacteria</taxon>
        <taxon>Hyphomicrobiales</taxon>
        <taxon>Stappiaceae</taxon>
        <taxon>Roseibium</taxon>
    </lineage>
</organism>
<sequence length="141" mass="14982">MRQPFEFCEIFSSDELRLFVDIGFVAISRGNSCAAAAVFEAVRLVRPKQEAGYIGGALACLAQGEAEAAIQFLRAGPKTAASRAFLGLALVLRGECGNGRSVLQSVVDLAPSTPLEELARGVLAEGGFEMTGRVPYRRGFV</sequence>
<accession>A0P0K5</accession>
<protein>
    <recommendedName>
        <fullName evidence="3">Tetratricopeptide repeat protein</fullName>
    </recommendedName>
</protein>
<dbReference type="InterPro" id="IPR011990">
    <property type="entry name" value="TPR-like_helical_dom_sf"/>
</dbReference>
<gene>
    <name evidence="1" type="ORF">SIAM614_00974</name>
</gene>
<evidence type="ECO:0000313" key="1">
    <source>
        <dbReference type="EMBL" id="EAV41319.1"/>
    </source>
</evidence>
<dbReference type="Proteomes" id="UP000004848">
    <property type="component" value="Unassembled WGS sequence"/>
</dbReference>
<dbReference type="AlphaFoldDB" id="A0P0K5"/>
<name>A0P0K5_ROSAI</name>
<comment type="caution">
    <text evidence="1">The sequence shown here is derived from an EMBL/GenBank/DDBJ whole genome shotgun (WGS) entry which is preliminary data.</text>
</comment>
<dbReference type="Gene3D" id="1.25.40.10">
    <property type="entry name" value="Tetratricopeptide repeat domain"/>
    <property type="match status" value="1"/>
</dbReference>
<evidence type="ECO:0000313" key="2">
    <source>
        <dbReference type="Proteomes" id="UP000004848"/>
    </source>
</evidence>
<evidence type="ECO:0008006" key="3">
    <source>
        <dbReference type="Google" id="ProtNLM"/>
    </source>
</evidence>
<proteinExistence type="predicted"/>
<reference evidence="1 2" key="1">
    <citation type="submission" date="2006-05" db="EMBL/GenBank/DDBJ databases">
        <authorList>
            <person name="King G."/>
            <person name="Ferriera S."/>
            <person name="Johnson J."/>
            <person name="Kravitz S."/>
            <person name="Beeson K."/>
            <person name="Sutton G."/>
            <person name="Rogers Y.-H."/>
            <person name="Friedman R."/>
            <person name="Frazier M."/>
            <person name="Venter J.C."/>
        </authorList>
    </citation>
    <scope>NUCLEOTIDE SEQUENCE [LARGE SCALE GENOMIC DNA]</scope>
    <source>
        <strain evidence="2">ATCC 25650 / DSM 13394 / JCM 20685 / NBRC 16684 / NCIMB 2208 / IAM 12614 / B1</strain>
    </source>
</reference>
<dbReference type="EMBL" id="AAUW01000021">
    <property type="protein sequence ID" value="EAV41319.1"/>
    <property type="molecule type" value="Genomic_DNA"/>
</dbReference>